<feature type="compositionally biased region" description="Basic and acidic residues" evidence="1">
    <location>
        <begin position="208"/>
        <end position="217"/>
    </location>
</feature>
<dbReference type="STRING" id="93625.A0A409XLH9"/>
<dbReference type="InParanoid" id="A0A409XLH9"/>
<reference evidence="2 3" key="1">
    <citation type="journal article" date="2018" name="Evol. Lett.">
        <title>Horizontal gene cluster transfer increased hallucinogenic mushroom diversity.</title>
        <authorList>
            <person name="Reynolds H.T."/>
            <person name="Vijayakumar V."/>
            <person name="Gluck-Thaler E."/>
            <person name="Korotkin H.B."/>
            <person name="Matheny P.B."/>
            <person name="Slot J.C."/>
        </authorList>
    </citation>
    <scope>NUCLEOTIDE SEQUENCE [LARGE SCALE GENOMIC DNA]</scope>
    <source>
        <strain evidence="2 3">2631</strain>
    </source>
</reference>
<dbReference type="EMBL" id="NHYD01001286">
    <property type="protein sequence ID" value="PPQ91591.1"/>
    <property type="molecule type" value="Genomic_DNA"/>
</dbReference>
<sequence length="331" mass="36909">MSAQFIPLDRNPPSKDVSRMDRHVSSPTIPTAPYVPLKHTEAPFPQSRSGRSCATHLNPFGGNEQAKEEGHADDGRRTEPTDTPTKEKLEDLVSAYKLGDILKAHTLSDGLRLLEGDPALSVSERGRSLDLFILQLETDPKGKSASRPLVPATSPLAVNSEPASHVDIADDANDIDQSVSDFLDQFATPPPRQRRRDDENDEEDDDDGRVKRQKLAESEMPWYDDERVNPNPSSEKTLRLLRRYGKDISAAKRYVRLASRAPTGVPASQWERIFKGECLNLDLFLSARCRVTVDVERTTRIGDAEISTGVVEPKQKVQMPSEWMSAWRVAS</sequence>
<name>A0A409XLH9_PSICY</name>
<feature type="compositionally biased region" description="Basic and acidic residues" evidence="1">
    <location>
        <begin position="12"/>
        <end position="24"/>
    </location>
</feature>
<protein>
    <submittedName>
        <fullName evidence="2">Uncharacterized protein</fullName>
    </submittedName>
</protein>
<proteinExistence type="predicted"/>
<feature type="region of interest" description="Disordered" evidence="1">
    <location>
        <begin position="180"/>
        <end position="233"/>
    </location>
</feature>
<accession>A0A409XLH9</accession>
<keyword evidence="3" id="KW-1185">Reference proteome</keyword>
<dbReference type="Proteomes" id="UP000283269">
    <property type="component" value="Unassembled WGS sequence"/>
</dbReference>
<evidence type="ECO:0000313" key="2">
    <source>
        <dbReference type="EMBL" id="PPQ91591.1"/>
    </source>
</evidence>
<dbReference type="AlphaFoldDB" id="A0A409XLH9"/>
<evidence type="ECO:0000313" key="3">
    <source>
        <dbReference type="Proteomes" id="UP000283269"/>
    </source>
</evidence>
<comment type="caution">
    <text evidence="2">The sequence shown here is derived from an EMBL/GenBank/DDBJ whole genome shotgun (WGS) entry which is preliminary data.</text>
</comment>
<organism evidence="2 3">
    <name type="scientific">Psilocybe cyanescens</name>
    <dbReference type="NCBI Taxonomy" id="93625"/>
    <lineage>
        <taxon>Eukaryota</taxon>
        <taxon>Fungi</taxon>
        <taxon>Dikarya</taxon>
        <taxon>Basidiomycota</taxon>
        <taxon>Agaricomycotina</taxon>
        <taxon>Agaricomycetes</taxon>
        <taxon>Agaricomycetidae</taxon>
        <taxon>Agaricales</taxon>
        <taxon>Agaricineae</taxon>
        <taxon>Strophariaceae</taxon>
        <taxon>Psilocybe</taxon>
    </lineage>
</organism>
<feature type="region of interest" description="Disordered" evidence="1">
    <location>
        <begin position="1"/>
        <end position="88"/>
    </location>
</feature>
<feature type="compositionally biased region" description="Basic and acidic residues" evidence="1">
    <location>
        <begin position="65"/>
        <end position="88"/>
    </location>
</feature>
<dbReference type="OrthoDB" id="3069876at2759"/>
<evidence type="ECO:0000256" key="1">
    <source>
        <dbReference type="SAM" id="MobiDB-lite"/>
    </source>
</evidence>
<gene>
    <name evidence="2" type="ORF">CVT25_012778</name>
</gene>
<feature type="region of interest" description="Disordered" evidence="1">
    <location>
        <begin position="141"/>
        <end position="161"/>
    </location>
</feature>